<comment type="caution">
    <text evidence="1">The sequence shown here is derived from an EMBL/GenBank/DDBJ whole genome shotgun (WGS) entry which is preliminary data.</text>
</comment>
<evidence type="ECO:0000313" key="1">
    <source>
        <dbReference type="EMBL" id="RIV19365.1"/>
    </source>
</evidence>
<organism evidence="1 2">
    <name type="scientific">Fibrisoma montanum</name>
    <dbReference type="NCBI Taxonomy" id="2305895"/>
    <lineage>
        <taxon>Bacteria</taxon>
        <taxon>Pseudomonadati</taxon>
        <taxon>Bacteroidota</taxon>
        <taxon>Cytophagia</taxon>
        <taxon>Cytophagales</taxon>
        <taxon>Spirosomataceae</taxon>
        <taxon>Fibrisoma</taxon>
    </lineage>
</organism>
<protein>
    <submittedName>
        <fullName evidence="1">Uncharacterized protein</fullName>
    </submittedName>
</protein>
<accession>A0A418M1I9</accession>
<sequence length="65" mass="7776">MATNRKQLIRVVFDLMDEAKNNLLQDEQRLVTAPDPDEAIEWVFNEMQRQFKRSDVRLNRVRICA</sequence>
<dbReference type="Proteomes" id="UP000283523">
    <property type="component" value="Unassembled WGS sequence"/>
</dbReference>
<dbReference type="RefSeq" id="WP_119670468.1">
    <property type="nucleotide sequence ID" value="NZ_QXED01000008.1"/>
</dbReference>
<proteinExistence type="predicted"/>
<dbReference type="EMBL" id="QXED01000008">
    <property type="protein sequence ID" value="RIV19365.1"/>
    <property type="molecule type" value="Genomic_DNA"/>
</dbReference>
<reference evidence="1 2" key="1">
    <citation type="submission" date="2018-08" db="EMBL/GenBank/DDBJ databases">
        <title>Fibrisoma montanum sp. nov., isolated from Danxia mountain soil.</title>
        <authorList>
            <person name="Huang Y."/>
        </authorList>
    </citation>
    <scope>NUCLEOTIDE SEQUENCE [LARGE SCALE GENOMIC DNA]</scope>
    <source>
        <strain evidence="1 2">HYT19</strain>
    </source>
</reference>
<dbReference type="OrthoDB" id="964504at2"/>
<keyword evidence="2" id="KW-1185">Reference proteome</keyword>
<evidence type="ECO:0000313" key="2">
    <source>
        <dbReference type="Proteomes" id="UP000283523"/>
    </source>
</evidence>
<gene>
    <name evidence="1" type="ORF">DYU11_24995</name>
</gene>
<dbReference type="AlphaFoldDB" id="A0A418M1I9"/>
<name>A0A418M1I9_9BACT</name>